<dbReference type="PANTHER" id="PTHR30413:SF10">
    <property type="entry name" value="CAPSULE POLYSACCHARIDE EXPORT INNER-MEMBRANE PROTEIN CTRC"/>
    <property type="match status" value="1"/>
</dbReference>
<evidence type="ECO:0000313" key="14">
    <source>
        <dbReference type="Proteomes" id="UP000594464"/>
    </source>
</evidence>
<evidence type="ECO:0000256" key="8">
    <source>
        <dbReference type="ARBA" id="ARBA00022989"/>
    </source>
</evidence>
<dbReference type="PANTHER" id="PTHR30413">
    <property type="entry name" value="INNER MEMBRANE TRANSPORT PERMEASE"/>
    <property type="match status" value="1"/>
</dbReference>
<accession>A0A7T0C2H1</accession>
<dbReference type="GO" id="GO:0140359">
    <property type="term" value="F:ABC-type transporter activity"/>
    <property type="evidence" value="ECO:0007669"/>
    <property type="project" value="InterPro"/>
</dbReference>
<feature type="transmembrane region" description="Helical" evidence="11">
    <location>
        <begin position="248"/>
        <end position="266"/>
    </location>
</feature>
<feature type="domain" description="ABC transmembrane type-2" evidence="12">
    <location>
        <begin position="47"/>
        <end position="269"/>
    </location>
</feature>
<evidence type="ECO:0000256" key="4">
    <source>
        <dbReference type="ARBA" id="ARBA00022475"/>
    </source>
</evidence>
<dbReference type="PRINTS" id="PR00164">
    <property type="entry name" value="ABC2TRNSPORT"/>
</dbReference>
<evidence type="ECO:0000313" key="13">
    <source>
        <dbReference type="EMBL" id="QPJ65318.1"/>
    </source>
</evidence>
<evidence type="ECO:0000256" key="2">
    <source>
        <dbReference type="ARBA" id="ARBA00007783"/>
    </source>
</evidence>
<evidence type="ECO:0000256" key="1">
    <source>
        <dbReference type="ARBA" id="ARBA00004651"/>
    </source>
</evidence>
<dbReference type="InterPro" id="IPR000412">
    <property type="entry name" value="ABC_2_transport"/>
</dbReference>
<keyword evidence="3 11" id="KW-0813">Transport</keyword>
<reference evidence="14" key="1">
    <citation type="submission" date="2020-02" db="EMBL/GenBank/DDBJ databases">
        <title>Genomic and physiological characterization of two novel Nitrospinaceae genera.</title>
        <authorList>
            <person name="Mueller A.J."/>
            <person name="Jung M.-Y."/>
            <person name="Strachan C.R."/>
            <person name="Herbold C.W."/>
            <person name="Kirkegaard R.H."/>
            <person name="Daims H."/>
        </authorList>
    </citation>
    <scope>NUCLEOTIDE SEQUENCE [LARGE SCALE GENOMIC DNA]</scope>
</reference>
<keyword evidence="8 11" id="KW-1133">Transmembrane helix</keyword>
<evidence type="ECO:0000256" key="7">
    <source>
        <dbReference type="ARBA" id="ARBA00022903"/>
    </source>
</evidence>
<dbReference type="GO" id="GO:0043190">
    <property type="term" value="C:ATP-binding cassette (ABC) transporter complex"/>
    <property type="evidence" value="ECO:0007669"/>
    <property type="project" value="InterPro"/>
</dbReference>
<evidence type="ECO:0000256" key="10">
    <source>
        <dbReference type="ARBA" id="ARBA00023136"/>
    </source>
</evidence>
<evidence type="ECO:0000256" key="3">
    <source>
        <dbReference type="ARBA" id="ARBA00022448"/>
    </source>
</evidence>
<dbReference type="EMBL" id="CP048620">
    <property type="protein sequence ID" value="QPJ65318.1"/>
    <property type="molecule type" value="Genomic_DNA"/>
</dbReference>
<dbReference type="PROSITE" id="PS51012">
    <property type="entry name" value="ABC_TM2"/>
    <property type="match status" value="1"/>
</dbReference>
<dbReference type="InterPro" id="IPR047817">
    <property type="entry name" value="ABC2_TM_bact-type"/>
</dbReference>
<feature type="transmembrane region" description="Helical" evidence="11">
    <location>
        <begin position="129"/>
        <end position="150"/>
    </location>
</feature>
<keyword evidence="7" id="KW-0972">Capsule biogenesis/degradation</keyword>
<dbReference type="AlphaFoldDB" id="A0A7T0C2H1"/>
<name>A0A7T0C2H1_9BACT</name>
<dbReference type="KEGG" id="nva:G3M78_07910"/>
<feature type="transmembrane region" description="Helical" evidence="11">
    <location>
        <begin position="156"/>
        <end position="184"/>
    </location>
</feature>
<proteinExistence type="inferred from homology"/>
<keyword evidence="9" id="KW-0625">Polysaccharide transport</keyword>
<protein>
    <recommendedName>
        <fullName evidence="11">Transport permease protein</fullName>
    </recommendedName>
</protein>
<sequence length="277" mass="31780">MRINPFKIAKTSTLAAVELVRMILQYKEILWATTLVELKKRYAGSILGFLWVFIYPALLLCLYLFVYLVVFRVRFPGFSEYHYVLYIFSGLIPYLGFMEALSLGTVSVKQNIHLVKNVMLPIELVPIRTVLIGIASQLVSLVILFFMVALDGKLSFHILWLPIVLFLQILFMMGLVLVLSFLAIPLPDISYFVNLFLLLILFISPIGFKPDMVPERLDFIIYLNPISYMAEMYRDCLLFGKFPNLYSASLYIFFSVATFAVGAAIFKKSKGFLMDHE</sequence>
<keyword evidence="6 11" id="KW-0812">Transmembrane</keyword>
<dbReference type="InterPro" id="IPR013525">
    <property type="entry name" value="ABC2_TM"/>
</dbReference>
<comment type="subcellular location">
    <subcellularLocation>
        <location evidence="1 11">Cell membrane</location>
        <topology evidence="1 11">Multi-pass membrane protein</topology>
    </subcellularLocation>
</comment>
<evidence type="ECO:0000256" key="9">
    <source>
        <dbReference type="ARBA" id="ARBA00023047"/>
    </source>
</evidence>
<evidence type="ECO:0000259" key="12">
    <source>
        <dbReference type="PROSITE" id="PS51012"/>
    </source>
</evidence>
<dbReference type="GO" id="GO:0015774">
    <property type="term" value="P:polysaccharide transport"/>
    <property type="evidence" value="ECO:0007669"/>
    <property type="project" value="UniProtKB-KW"/>
</dbReference>
<feature type="transmembrane region" description="Helical" evidence="11">
    <location>
        <begin position="83"/>
        <end position="108"/>
    </location>
</feature>
<comment type="similarity">
    <text evidence="2 11">Belongs to the ABC-2 integral membrane protein family.</text>
</comment>
<gene>
    <name evidence="13" type="ORF">G3M78_07910</name>
</gene>
<dbReference type="GO" id="GO:0015920">
    <property type="term" value="P:lipopolysaccharide transport"/>
    <property type="evidence" value="ECO:0007669"/>
    <property type="project" value="TreeGrafter"/>
</dbReference>
<dbReference type="Proteomes" id="UP000594464">
    <property type="component" value="Chromosome"/>
</dbReference>
<feature type="transmembrane region" description="Helical" evidence="11">
    <location>
        <begin position="49"/>
        <end position="71"/>
    </location>
</feature>
<keyword evidence="10 11" id="KW-0472">Membrane</keyword>
<keyword evidence="4 11" id="KW-1003">Cell membrane</keyword>
<organism evidence="13 14">
    <name type="scientific">Candidatus Nitrohelix vancouverensis</name>
    <dbReference type="NCBI Taxonomy" id="2705534"/>
    <lineage>
        <taxon>Bacteria</taxon>
        <taxon>Pseudomonadati</taxon>
        <taxon>Nitrospinota/Tectimicrobiota group</taxon>
        <taxon>Nitrospinota</taxon>
        <taxon>Nitrospinia</taxon>
        <taxon>Nitrospinales</taxon>
        <taxon>Nitrospinaceae</taxon>
        <taxon>Candidatus Nitrohelix</taxon>
    </lineage>
</organism>
<feature type="transmembrane region" description="Helical" evidence="11">
    <location>
        <begin position="191"/>
        <end position="208"/>
    </location>
</feature>
<evidence type="ECO:0000256" key="11">
    <source>
        <dbReference type="RuleBase" id="RU361157"/>
    </source>
</evidence>
<keyword evidence="5" id="KW-0762">Sugar transport</keyword>
<evidence type="ECO:0000256" key="6">
    <source>
        <dbReference type="ARBA" id="ARBA00022692"/>
    </source>
</evidence>
<evidence type="ECO:0000256" key="5">
    <source>
        <dbReference type="ARBA" id="ARBA00022597"/>
    </source>
</evidence>
<dbReference type="Pfam" id="PF01061">
    <property type="entry name" value="ABC2_membrane"/>
    <property type="match status" value="1"/>
</dbReference>